<protein>
    <recommendedName>
        <fullName evidence="2">VOC domain-containing protein</fullName>
    </recommendedName>
</protein>
<feature type="non-terminal residue" evidence="1">
    <location>
        <position position="68"/>
    </location>
</feature>
<accession>A0A382CC91</accession>
<dbReference type="Gene3D" id="3.10.180.10">
    <property type="entry name" value="2,3-Dihydroxybiphenyl 1,2-Dioxygenase, domain 1"/>
    <property type="match status" value="1"/>
</dbReference>
<feature type="non-terminal residue" evidence="1">
    <location>
        <position position="1"/>
    </location>
</feature>
<organism evidence="1">
    <name type="scientific">marine metagenome</name>
    <dbReference type="NCBI Taxonomy" id="408172"/>
    <lineage>
        <taxon>unclassified sequences</taxon>
        <taxon>metagenomes</taxon>
        <taxon>ecological metagenomes</taxon>
    </lineage>
</organism>
<dbReference type="EMBL" id="UINC01033665">
    <property type="protein sequence ID" value="SVB23301.1"/>
    <property type="molecule type" value="Genomic_DNA"/>
</dbReference>
<dbReference type="AlphaFoldDB" id="A0A382CC91"/>
<dbReference type="PANTHER" id="PTHR39434:SF1">
    <property type="entry name" value="VOC DOMAIN-CONTAINING PROTEIN"/>
    <property type="match status" value="1"/>
</dbReference>
<gene>
    <name evidence="1" type="ORF">METZ01_LOCUS176155</name>
</gene>
<evidence type="ECO:0008006" key="2">
    <source>
        <dbReference type="Google" id="ProtNLM"/>
    </source>
</evidence>
<proteinExistence type="predicted"/>
<name>A0A382CC91_9ZZZZ</name>
<dbReference type="InterPro" id="IPR029068">
    <property type="entry name" value="Glyas_Bleomycin-R_OHBP_Dase"/>
</dbReference>
<sequence>VDFNLCGHQLVCHLNETIGMNGKVKSHTNPVDKNDVPVPHFGIILDLDEWYKLAEKLQKKKISFIIEP</sequence>
<dbReference type="PANTHER" id="PTHR39434">
    <property type="match status" value="1"/>
</dbReference>
<evidence type="ECO:0000313" key="1">
    <source>
        <dbReference type="EMBL" id="SVB23301.1"/>
    </source>
</evidence>
<reference evidence="1" key="1">
    <citation type="submission" date="2018-05" db="EMBL/GenBank/DDBJ databases">
        <authorList>
            <person name="Lanie J.A."/>
            <person name="Ng W.-L."/>
            <person name="Kazmierczak K.M."/>
            <person name="Andrzejewski T.M."/>
            <person name="Davidsen T.M."/>
            <person name="Wayne K.J."/>
            <person name="Tettelin H."/>
            <person name="Glass J.I."/>
            <person name="Rusch D."/>
            <person name="Podicherti R."/>
            <person name="Tsui H.-C.T."/>
            <person name="Winkler M.E."/>
        </authorList>
    </citation>
    <scope>NUCLEOTIDE SEQUENCE</scope>
</reference>